<dbReference type="EnsemblPlants" id="AES81831">
    <property type="protein sequence ID" value="AES81831"/>
    <property type="gene ID" value="MTR_7g101060"/>
</dbReference>
<evidence type="ECO:0000256" key="1">
    <source>
        <dbReference type="SAM" id="Coils"/>
    </source>
</evidence>
<reference evidence="2 4" key="2">
    <citation type="journal article" date="2014" name="BMC Genomics">
        <title>An improved genome release (version Mt4.0) for the model legume Medicago truncatula.</title>
        <authorList>
            <person name="Tang H."/>
            <person name="Krishnakumar V."/>
            <person name="Bidwell S."/>
            <person name="Rosen B."/>
            <person name="Chan A."/>
            <person name="Zhou S."/>
            <person name="Gentzbittel L."/>
            <person name="Childs K.L."/>
            <person name="Yandell M."/>
            <person name="Gundlach H."/>
            <person name="Mayer K.F."/>
            <person name="Schwartz D.C."/>
            <person name="Town C.D."/>
        </authorList>
    </citation>
    <scope>GENOME REANNOTATION</scope>
    <source>
        <strain evidence="3 4">cv. Jemalong A17</strain>
    </source>
</reference>
<keyword evidence="4" id="KW-1185">Reference proteome</keyword>
<evidence type="ECO:0000313" key="4">
    <source>
        <dbReference type="Proteomes" id="UP000002051"/>
    </source>
</evidence>
<proteinExistence type="predicted"/>
<accession>G7L2R7</accession>
<evidence type="ECO:0000313" key="2">
    <source>
        <dbReference type="EMBL" id="AES81831.2"/>
    </source>
</evidence>
<dbReference type="SUPFAM" id="SSF117281">
    <property type="entry name" value="Kelch motif"/>
    <property type="match status" value="1"/>
</dbReference>
<dbReference type="HOGENOM" id="CLU_1613302_0_0_1"/>
<protein>
    <submittedName>
        <fullName evidence="2 3">Uncharacterized protein</fullName>
    </submittedName>
</protein>
<accession>A0A0C3WDX9</accession>
<dbReference type="EMBL" id="CM001223">
    <property type="protein sequence ID" value="AES81831.2"/>
    <property type="molecule type" value="Genomic_DNA"/>
</dbReference>
<gene>
    <name evidence="2" type="ordered locus">MTR_7g101060</name>
</gene>
<reference evidence="2 4" key="1">
    <citation type="journal article" date="2011" name="Nature">
        <title>The Medicago genome provides insight into the evolution of rhizobial symbioses.</title>
        <authorList>
            <person name="Young N.D."/>
            <person name="Debelle F."/>
            <person name="Oldroyd G.E."/>
            <person name="Geurts R."/>
            <person name="Cannon S.B."/>
            <person name="Udvardi M.K."/>
            <person name="Benedito V.A."/>
            <person name="Mayer K.F."/>
            <person name="Gouzy J."/>
            <person name="Schoof H."/>
            <person name="Van de Peer Y."/>
            <person name="Proost S."/>
            <person name="Cook D.R."/>
            <person name="Meyers B.C."/>
            <person name="Spannagl M."/>
            <person name="Cheung F."/>
            <person name="De Mita S."/>
            <person name="Krishnakumar V."/>
            <person name="Gundlach H."/>
            <person name="Zhou S."/>
            <person name="Mudge J."/>
            <person name="Bharti A.K."/>
            <person name="Murray J.D."/>
            <person name="Naoumkina M.A."/>
            <person name="Rosen B."/>
            <person name="Silverstein K.A."/>
            <person name="Tang H."/>
            <person name="Rombauts S."/>
            <person name="Zhao P.X."/>
            <person name="Zhou P."/>
            <person name="Barbe V."/>
            <person name="Bardou P."/>
            <person name="Bechner M."/>
            <person name="Bellec A."/>
            <person name="Berger A."/>
            <person name="Berges H."/>
            <person name="Bidwell S."/>
            <person name="Bisseling T."/>
            <person name="Choisne N."/>
            <person name="Couloux A."/>
            <person name="Denny R."/>
            <person name="Deshpande S."/>
            <person name="Dai X."/>
            <person name="Doyle J.J."/>
            <person name="Dudez A.M."/>
            <person name="Farmer A.D."/>
            <person name="Fouteau S."/>
            <person name="Franken C."/>
            <person name="Gibelin C."/>
            <person name="Gish J."/>
            <person name="Goldstein S."/>
            <person name="Gonzalez A.J."/>
            <person name="Green P.J."/>
            <person name="Hallab A."/>
            <person name="Hartog M."/>
            <person name="Hua A."/>
            <person name="Humphray S.J."/>
            <person name="Jeong D.H."/>
            <person name="Jing Y."/>
            <person name="Jocker A."/>
            <person name="Kenton S.M."/>
            <person name="Kim D.J."/>
            <person name="Klee K."/>
            <person name="Lai H."/>
            <person name="Lang C."/>
            <person name="Lin S."/>
            <person name="Macmil S.L."/>
            <person name="Magdelenat G."/>
            <person name="Matthews L."/>
            <person name="McCorrison J."/>
            <person name="Monaghan E.L."/>
            <person name="Mun J.H."/>
            <person name="Najar F.Z."/>
            <person name="Nicholson C."/>
            <person name="Noirot C."/>
            <person name="O'Bleness M."/>
            <person name="Paule C.R."/>
            <person name="Poulain J."/>
            <person name="Prion F."/>
            <person name="Qin B."/>
            <person name="Qu C."/>
            <person name="Retzel E.F."/>
            <person name="Riddle C."/>
            <person name="Sallet E."/>
            <person name="Samain S."/>
            <person name="Samson N."/>
            <person name="Sanders I."/>
            <person name="Saurat O."/>
            <person name="Scarpelli C."/>
            <person name="Schiex T."/>
            <person name="Segurens B."/>
            <person name="Severin A.J."/>
            <person name="Sherrier D.J."/>
            <person name="Shi R."/>
            <person name="Sims S."/>
            <person name="Singer S.R."/>
            <person name="Sinharoy S."/>
            <person name="Sterck L."/>
            <person name="Viollet A."/>
            <person name="Wang B.B."/>
            <person name="Wang K."/>
            <person name="Wang M."/>
            <person name="Wang X."/>
            <person name="Warfsmann J."/>
            <person name="Weissenbach J."/>
            <person name="White D.D."/>
            <person name="White J.D."/>
            <person name="Wiley G.B."/>
            <person name="Wincker P."/>
            <person name="Xing Y."/>
            <person name="Yang L."/>
            <person name="Yao Z."/>
            <person name="Ying F."/>
            <person name="Zhai J."/>
            <person name="Zhou L."/>
            <person name="Zuber A."/>
            <person name="Denarie J."/>
            <person name="Dixon R.A."/>
            <person name="May G.D."/>
            <person name="Schwartz D.C."/>
            <person name="Rogers J."/>
            <person name="Quetier F."/>
            <person name="Town C.D."/>
            <person name="Roe B.A."/>
        </authorList>
    </citation>
    <scope>NUCLEOTIDE SEQUENCE [LARGE SCALE GENOMIC DNA]</scope>
    <source>
        <strain evidence="2">A17</strain>
        <strain evidence="3 4">cv. Jemalong A17</strain>
    </source>
</reference>
<sequence>MSESNLGPTLLLQGTVGDKLFVLGGADGKNLLKDLYIPDTSLGSWRTTANKYGGLPSSPFRKNQNEVDELEKKVALLEEKTSLSEQSAALSRSCGLERQEEVVKGENKDCLMQNLVLEVVGLRRTVMVSTAHGLKFTLSKMNYHHSKVIKYLTCPICLSSTAGQA</sequence>
<dbReference type="Proteomes" id="UP000002051">
    <property type="component" value="Unassembled WGS sequence"/>
</dbReference>
<feature type="coiled-coil region" evidence="1">
    <location>
        <begin position="60"/>
        <end position="87"/>
    </location>
</feature>
<dbReference type="InterPro" id="IPR015915">
    <property type="entry name" value="Kelch-typ_b-propeller"/>
</dbReference>
<keyword evidence="1" id="KW-0175">Coiled coil</keyword>
<reference evidence="3" key="3">
    <citation type="submission" date="2015-04" db="UniProtKB">
        <authorList>
            <consortium name="EnsemblPlants"/>
        </authorList>
    </citation>
    <scope>IDENTIFICATION</scope>
    <source>
        <strain evidence="3">cv. Jemalong A17</strain>
    </source>
</reference>
<organism evidence="2 4">
    <name type="scientific">Medicago truncatula</name>
    <name type="common">Barrel medic</name>
    <name type="synonym">Medicago tribuloides</name>
    <dbReference type="NCBI Taxonomy" id="3880"/>
    <lineage>
        <taxon>Eukaryota</taxon>
        <taxon>Viridiplantae</taxon>
        <taxon>Streptophyta</taxon>
        <taxon>Embryophyta</taxon>
        <taxon>Tracheophyta</taxon>
        <taxon>Spermatophyta</taxon>
        <taxon>Magnoliopsida</taxon>
        <taxon>eudicotyledons</taxon>
        <taxon>Gunneridae</taxon>
        <taxon>Pentapetalae</taxon>
        <taxon>rosids</taxon>
        <taxon>fabids</taxon>
        <taxon>Fabales</taxon>
        <taxon>Fabaceae</taxon>
        <taxon>Papilionoideae</taxon>
        <taxon>50 kb inversion clade</taxon>
        <taxon>NPAAA clade</taxon>
        <taxon>Hologalegina</taxon>
        <taxon>IRL clade</taxon>
        <taxon>Trifolieae</taxon>
        <taxon>Medicago</taxon>
    </lineage>
</organism>
<name>G7L2R7_MEDTR</name>
<dbReference type="AlphaFoldDB" id="G7L2R7"/>
<evidence type="ECO:0000313" key="3">
    <source>
        <dbReference type="EnsemblPlants" id="AES81831"/>
    </source>
</evidence>